<protein>
    <submittedName>
        <fullName evidence="8">TolC family protein</fullName>
    </submittedName>
</protein>
<dbReference type="InterPro" id="IPR003423">
    <property type="entry name" value="OMP_efflux"/>
</dbReference>
<evidence type="ECO:0000256" key="5">
    <source>
        <dbReference type="ARBA" id="ARBA00022692"/>
    </source>
</evidence>
<accession>A0A418QR91</accession>
<keyword evidence="6" id="KW-0472">Membrane</keyword>
<dbReference type="SUPFAM" id="SSF56954">
    <property type="entry name" value="Outer membrane efflux proteins (OEP)"/>
    <property type="match status" value="1"/>
</dbReference>
<dbReference type="PANTHER" id="PTHR30026:SF20">
    <property type="entry name" value="OUTER MEMBRANE PROTEIN TOLC"/>
    <property type="match status" value="1"/>
</dbReference>
<evidence type="ECO:0000313" key="8">
    <source>
        <dbReference type="EMBL" id="RIY07550.1"/>
    </source>
</evidence>
<evidence type="ECO:0000256" key="7">
    <source>
        <dbReference type="ARBA" id="ARBA00023237"/>
    </source>
</evidence>
<dbReference type="GO" id="GO:1990281">
    <property type="term" value="C:efflux pump complex"/>
    <property type="evidence" value="ECO:0007669"/>
    <property type="project" value="TreeGrafter"/>
</dbReference>
<keyword evidence="9" id="KW-1185">Reference proteome</keyword>
<dbReference type="EMBL" id="QYCN01000029">
    <property type="protein sequence ID" value="RIY07550.1"/>
    <property type="molecule type" value="Genomic_DNA"/>
</dbReference>
<evidence type="ECO:0000313" key="9">
    <source>
        <dbReference type="Proteomes" id="UP000284250"/>
    </source>
</evidence>
<evidence type="ECO:0000256" key="4">
    <source>
        <dbReference type="ARBA" id="ARBA00022452"/>
    </source>
</evidence>
<dbReference type="AlphaFoldDB" id="A0A418QR91"/>
<dbReference type="GO" id="GO:0009279">
    <property type="term" value="C:cell outer membrane"/>
    <property type="evidence" value="ECO:0007669"/>
    <property type="project" value="UniProtKB-SubCell"/>
</dbReference>
<reference evidence="8 9" key="1">
    <citation type="submission" date="2019-01" db="EMBL/GenBank/DDBJ databases">
        <title>Hymenobacter humicola sp. nov., isolated from soils in Antarctica.</title>
        <authorList>
            <person name="Sedlacek I."/>
            <person name="Holochova P."/>
            <person name="Kralova S."/>
            <person name="Pantucek R."/>
            <person name="Stankova E."/>
            <person name="Vrbovska V."/>
            <person name="Kristofova L."/>
            <person name="Svec P."/>
            <person name="Busse H.-J."/>
        </authorList>
    </citation>
    <scope>NUCLEOTIDE SEQUENCE [LARGE SCALE GENOMIC DNA]</scope>
    <source>
        <strain evidence="8 9">CCM 8852</strain>
    </source>
</reference>
<comment type="subcellular location">
    <subcellularLocation>
        <location evidence="1">Cell outer membrane</location>
    </subcellularLocation>
</comment>
<evidence type="ECO:0000256" key="3">
    <source>
        <dbReference type="ARBA" id="ARBA00022448"/>
    </source>
</evidence>
<organism evidence="8 9">
    <name type="scientific">Hymenobacter rubripertinctus</name>
    <dbReference type="NCBI Taxonomy" id="2029981"/>
    <lineage>
        <taxon>Bacteria</taxon>
        <taxon>Pseudomonadati</taxon>
        <taxon>Bacteroidota</taxon>
        <taxon>Cytophagia</taxon>
        <taxon>Cytophagales</taxon>
        <taxon>Hymenobacteraceae</taxon>
        <taxon>Hymenobacter</taxon>
    </lineage>
</organism>
<keyword evidence="4" id="KW-1134">Transmembrane beta strand</keyword>
<dbReference type="InterPro" id="IPR051906">
    <property type="entry name" value="TolC-like"/>
</dbReference>
<dbReference type="Proteomes" id="UP000284250">
    <property type="component" value="Unassembled WGS sequence"/>
</dbReference>
<keyword evidence="5" id="KW-0812">Transmembrane</keyword>
<keyword evidence="3" id="KW-0813">Transport</keyword>
<dbReference type="GO" id="GO:0015288">
    <property type="term" value="F:porin activity"/>
    <property type="evidence" value="ECO:0007669"/>
    <property type="project" value="TreeGrafter"/>
</dbReference>
<evidence type="ECO:0000256" key="6">
    <source>
        <dbReference type="ARBA" id="ARBA00023136"/>
    </source>
</evidence>
<keyword evidence="7" id="KW-0998">Cell outer membrane</keyword>
<name>A0A418QR91_9BACT</name>
<dbReference type="Pfam" id="PF02321">
    <property type="entry name" value="OEP"/>
    <property type="match status" value="2"/>
</dbReference>
<dbReference type="Gene3D" id="1.20.1600.10">
    <property type="entry name" value="Outer membrane efflux proteins (OEP)"/>
    <property type="match status" value="1"/>
</dbReference>
<sequence>MRAFPARISVTTSSDSMLFSCLAARWRQPLATWHLTGALLLLAMAGQAQPAPAPSAVAQPISLTQALELARRNAPHLQAKAYQVQAAEADITQARTQRLPSVRLSGQVSYGSTNAVAGTILPIGTVIPSNGTLAGVNSYNAVFGSMGTALAEWSPVTFGQYPAQLARAEAARGYAQADADNEWFTQQLRVAQTYLDLLATQSLRRVREQDVRRVGTLEKTITRLALNGLRPGVDSTLARAAEAQARLALIAAREQEADRQARLSTLLGQPGRRWQPDTVYNARLPLALALPPATHPTLGLQQRAVELGQARETSIRRSYRPRLSLLGATWGRGSGIGYNGQTDYGLGGAAPTRFNYALGVGLVFDVLDWPRLRAQARAENLRTQGLQAEYRQQQLELSNQATLAEQRLALAADRARQAPVQLAASRQAYRQKLALYDAGLATVVDVTQALYALQQAEQDQVLTANAAWQAVLLQTAAAGDFSFFFTHLTP</sequence>
<evidence type="ECO:0000256" key="2">
    <source>
        <dbReference type="ARBA" id="ARBA00007613"/>
    </source>
</evidence>
<evidence type="ECO:0000256" key="1">
    <source>
        <dbReference type="ARBA" id="ARBA00004442"/>
    </source>
</evidence>
<comment type="caution">
    <text evidence="8">The sequence shown here is derived from an EMBL/GenBank/DDBJ whole genome shotgun (WGS) entry which is preliminary data.</text>
</comment>
<gene>
    <name evidence="8" type="ORF">D0T11_16575</name>
</gene>
<dbReference type="PANTHER" id="PTHR30026">
    <property type="entry name" value="OUTER MEMBRANE PROTEIN TOLC"/>
    <property type="match status" value="1"/>
</dbReference>
<dbReference type="GO" id="GO:0015562">
    <property type="term" value="F:efflux transmembrane transporter activity"/>
    <property type="evidence" value="ECO:0007669"/>
    <property type="project" value="InterPro"/>
</dbReference>
<comment type="similarity">
    <text evidence="2">Belongs to the outer membrane factor (OMF) (TC 1.B.17) family.</text>
</comment>
<dbReference type="OrthoDB" id="654853at2"/>
<proteinExistence type="inferred from homology"/>